<dbReference type="AlphaFoldDB" id="A0A7S7RMK0"/>
<dbReference type="SUPFAM" id="SSF52540">
    <property type="entry name" value="P-loop containing nucleoside triphosphate hydrolases"/>
    <property type="match status" value="1"/>
</dbReference>
<feature type="domain" description="Bacterial type II secretion system protein E" evidence="3">
    <location>
        <begin position="210"/>
        <end position="224"/>
    </location>
</feature>
<evidence type="ECO:0000256" key="1">
    <source>
        <dbReference type="ARBA" id="ARBA00006611"/>
    </source>
</evidence>
<evidence type="ECO:0000313" key="4">
    <source>
        <dbReference type="EMBL" id="QOY51566.1"/>
    </source>
</evidence>
<reference evidence="4 5" key="1">
    <citation type="submission" date="2020-05" db="EMBL/GenBank/DDBJ databases">
        <title>Sulfurimonas marisnigri, sp. nov., and Sulfurimonas baltica, sp. nov., manganese oxide reducing chemolithoautotrophs of the class Epsilonproteobacteria isolated from the pelagic redoxclines of the Black and Baltic Seas and emended description of the genus Sulfurimonas.</title>
        <authorList>
            <person name="Henkel J.V."/>
            <person name="Laudan C."/>
            <person name="Werner J."/>
            <person name="Neu T."/>
            <person name="Plewe S."/>
            <person name="Sproer C."/>
            <person name="Bunk B."/>
            <person name="Schulz-Vogt H.N."/>
        </authorList>
    </citation>
    <scope>NUCLEOTIDE SEQUENCE [LARGE SCALE GENOMIC DNA]</scope>
    <source>
        <strain evidence="4 5">GD2</strain>
    </source>
</reference>
<organism evidence="4 5">
    <name type="scientific">Candidatus Sulfurimonas baltica</name>
    <dbReference type="NCBI Taxonomy" id="2740404"/>
    <lineage>
        <taxon>Bacteria</taxon>
        <taxon>Pseudomonadati</taxon>
        <taxon>Campylobacterota</taxon>
        <taxon>Epsilonproteobacteria</taxon>
        <taxon>Campylobacterales</taxon>
        <taxon>Sulfurimonadaceae</taxon>
        <taxon>Sulfurimonas</taxon>
    </lineage>
</organism>
<evidence type="ECO:0000259" key="3">
    <source>
        <dbReference type="PROSITE" id="PS00662"/>
    </source>
</evidence>
<dbReference type="KEGG" id="sbal:HUE88_10655"/>
<protein>
    <submittedName>
        <fullName evidence="4">PilT/PilU family type 4a pilus ATPase</fullName>
    </submittedName>
</protein>
<keyword evidence="5" id="KW-1185">Reference proteome</keyword>
<dbReference type="InterPro" id="IPR050921">
    <property type="entry name" value="T4SS_GSP_E_ATPase"/>
</dbReference>
<proteinExistence type="inferred from homology"/>
<feature type="region of interest" description="Disordered" evidence="2">
    <location>
        <begin position="367"/>
        <end position="396"/>
    </location>
</feature>
<dbReference type="RefSeq" id="WP_194368874.1">
    <property type="nucleotide sequence ID" value="NZ_CP054492.1"/>
</dbReference>
<dbReference type="InterPro" id="IPR003593">
    <property type="entry name" value="AAA+_ATPase"/>
</dbReference>
<dbReference type="InterPro" id="IPR001482">
    <property type="entry name" value="T2SS/T4SS_dom"/>
</dbReference>
<dbReference type="GO" id="GO:0005524">
    <property type="term" value="F:ATP binding"/>
    <property type="evidence" value="ECO:0007669"/>
    <property type="project" value="InterPro"/>
</dbReference>
<dbReference type="SMART" id="SM00382">
    <property type="entry name" value="AAA"/>
    <property type="match status" value="1"/>
</dbReference>
<dbReference type="GO" id="GO:0016887">
    <property type="term" value="F:ATP hydrolysis activity"/>
    <property type="evidence" value="ECO:0007669"/>
    <property type="project" value="InterPro"/>
</dbReference>
<evidence type="ECO:0000313" key="5">
    <source>
        <dbReference type="Proteomes" id="UP000593994"/>
    </source>
</evidence>
<dbReference type="Gene3D" id="3.40.50.300">
    <property type="entry name" value="P-loop containing nucleotide triphosphate hydrolases"/>
    <property type="match status" value="1"/>
</dbReference>
<dbReference type="InterPro" id="IPR006321">
    <property type="entry name" value="PilT/PilU"/>
</dbReference>
<dbReference type="CDD" id="cd01131">
    <property type="entry name" value="PilT"/>
    <property type="match status" value="1"/>
</dbReference>
<evidence type="ECO:0000256" key="2">
    <source>
        <dbReference type="SAM" id="MobiDB-lite"/>
    </source>
</evidence>
<feature type="compositionally biased region" description="Basic and acidic residues" evidence="2">
    <location>
        <begin position="379"/>
        <end position="396"/>
    </location>
</feature>
<dbReference type="Proteomes" id="UP000593994">
    <property type="component" value="Chromosome"/>
</dbReference>
<dbReference type="NCBIfam" id="TIGR01420">
    <property type="entry name" value="pilT_fam"/>
    <property type="match status" value="1"/>
</dbReference>
<dbReference type="InterPro" id="IPR027417">
    <property type="entry name" value="P-loop_NTPase"/>
</dbReference>
<dbReference type="Pfam" id="PF00437">
    <property type="entry name" value="T2SSE"/>
    <property type="match status" value="1"/>
</dbReference>
<name>A0A7S7RMK0_9BACT</name>
<dbReference type="PROSITE" id="PS00662">
    <property type="entry name" value="T2SP_E"/>
    <property type="match status" value="1"/>
</dbReference>
<dbReference type="PANTHER" id="PTHR30486:SF12">
    <property type="entry name" value="TYPE IV PILUS ATPASE PILU"/>
    <property type="match status" value="1"/>
</dbReference>
<dbReference type="Gene3D" id="3.30.450.90">
    <property type="match status" value="1"/>
</dbReference>
<comment type="similarity">
    <text evidence="1">Belongs to the GSP E family.</text>
</comment>
<sequence length="396" mass="44571">MSDNKNEVDISQLTFEQLKKIRAYLKKLIDNGGSDLHVKANGVIRARINGKIVQFSGSVFTYDEAMTLAKEILRGRYAEFVENKEVDLVYQFDEHNRFRVNIFFQMDGPSAVFRVIPMKVPNFDEMGYPEIVRTLTDEGRGMVLVTGATGSGKSTTLAAMINEINTKEQQHIITIEDPIEFVHKDRGCIINQRSIGQDTLSFDRALRAALREDPDIILVGEMRDRETVELALHAADTGHLVFSTLHTIDAKETINRIIAMFPTDEQNRVRLSLAGVLKGIVSQRLIPTIDNKRVAAMEILVKTPMIEKLITENRDYEIKDAIEKGREHYGSQSFDQHILDIYNAGLITKEKAKDYATSASDLELRMSGLNSGKASGNKPGDKDDGRAYNEDVFDLK</sequence>
<dbReference type="EMBL" id="CP054492">
    <property type="protein sequence ID" value="QOY51566.1"/>
    <property type="molecule type" value="Genomic_DNA"/>
</dbReference>
<accession>A0A7S7RMK0</accession>
<dbReference type="PANTHER" id="PTHR30486">
    <property type="entry name" value="TWITCHING MOTILITY PROTEIN PILT"/>
    <property type="match status" value="1"/>
</dbReference>
<gene>
    <name evidence="4" type="ORF">HUE88_10655</name>
</gene>